<gene>
    <name evidence="2" type="ORF">BRW65_06345</name>
</gene>
<feature type="transmembrane region" description="Helical" evidence="1">
    <location>
        <begin position="12"/>
        <end position="39"/>
    </location>
</feature>
<evidence type="ECO:0000313" key="3">
    <source>
        <dbReference type="Proteomes" id="UP000186438"/>
    </source>
</evidence>
<sequence length="90" mass="8897">MTSDNIGTRRFPTGVAIVAGLAGLILGALATFAITGLVWTVRVQLPPPPYPPPLSSQPVGGGGCIYTAPPAPTSAPGVVPAPPLPPAPHA</sequence>
<dbReference type="Proteomes" id="UP000186438">
    <property type="component" value="Unassembled WGS sequence"/>
</dbReference>
<comment type="caution">
    <text evidence="2">The sequence shown here is derived from an EMBL/GenBank/DDBJ whole genome shotgun (WGS) entry which is preliminary data.</text>
</comment>
<dbReference type="RefSeq" id="WP_073872490.1">
    <property type="nucleotide sequence ID" value="NZ_MPNT01000004.1"/>
</dbReference>
<dbReference type="AlphaFoldDB" id="A0A1Q4HYP7"/>
<protein>
    <submittedName>
        <fullName evidence="2">Uncharacterized protein</fullName>
    </submittedName>
</protein>
<dbReference type="STRING" id="53378.BRW65_06345"/>
<name>A0A1Q4HYP7_9MYCO</name>
<accession>A0A1Q4HYP7</accession>
<organism evidence="2 3">
    <name type="scientific">Mycobacterium paraffinicum</name>
    <dbReference type="NCBI Taxonomy" id="53378"/>
    <lineage>
        <taxon>Bacteria</taxon>
        <taxon>Bacillati</taxon>
        <taxon>Actinomycetota</taxon>
        <taxon>Actinomycetes</taxon>
        <taxon>Mycobacteriales</taxon>
        <taxon>Mycobacteriaceae</taxon>
        <taxon>Mycobacterium</taxon>
    </lineage>
</organism>
<reference evidence="2 3" key="1">
    <citation type="submission" date="2016-11" db="EMBL/GenBank/DDBJ databases">
        <title>Genome sequences of unsequenced Mycobacteria.</title>
        <authorList>
            <person name="Greninger A.L."/>
            <person name="Fang F."/>
            <person name="Jerome K.R."/>
        </authorList>
    </citation>
    <scope>NUCLEOTIDE SEQUENCE [LARGE SCALE GENOMIC DNA]</scope>
    <source>
        <strain evidence="2 3">M11</strain>
    </source>
</reference>
<dbReference type="EMBL" id="MPNT01000004">
    <property type="protein sequence ID" value="OJZ74842.1"/>
    <property type="molecule type" value="Genomic_DNA"/>
</dbReference>
<keyword evidence="1" id="KW-0812">Transmembrane</keyword>
<proteinExistence type="predicted"/>
<keyword evidence="1" id="KW-1133">Transmembrane helix</keyword>
<evidence type="ECO:0000313" key="2">
    <source>
        <dbReference type="EMBL" id="OJZ74842.1"/>
    </source>
</evidence>
<keyword evidence="1" id="KW-0472">Membrane</keyword>
<evidence type="ECO:0000256" key="1">
    <source>
        <dbReference type="SAM" id="Phobius"/>
    </source>
</evidence>
<keyword evidence="3" id="KW-1185">Reference proteome</keyword>